<dbReference type="EMBL" id="CM047746">
    <property type="protein sequence ID" value="KAJ0020087.1"/>
    <property type="molecule type" value="Genomic_DNA"/>
</dbReference>
<dbReference type="Proteomes" id="UP001163603">
    <property type="component" value="Chromosome 11"/>
</dbReference>
<name>A0ACC0XP65_9ROSI</name>
<evidence type="ECO:0000313" key="1">
    <source>
        <dbReference type="EMBL" id="KAJ0020087.1"/>
    </source>
</evidence>
<reference evidence="2" key="1">
    <citation type="journal article" date="2023" name="G3 (Bethesda)">
        <title>Genome assembly and association tests identify interacting loci associated with vigor, precocity, and sex in interspecific pistachio rootstocks.</title>
        <authorList>
            <person name="Palmer W."/>
            <person name="Jacygrad E."/>
            <person name="Sagayaradj S."/>
            <person name="Cavanaugh K."/>
            <person name="Han R."/>
            <person name="Bertier L."/>
            <person name="Beede B."/>
            <person name="Kafkas S."/>
            <person name="Golino D."/>
            <person name="Preece J."/>
            <person name="Michelmore R."/>
        </authorList>
    </citation>
    <scope>NUCLEOTIDE SEQUENCE [LARGE SCALE GENOMIC DNA]</scope>
</reference>
<comment type="caution">
    <text evidence="1">The sequence shown here is derived from an EMBL/GenBank/DDBJ whole genome shotgun (WGS) entry which is preliminary data.</text>
</comment>
<keyword evidence="2" id="KW-1185">Reference proteome</keyword>
<protein>
    <submittedName>
        <fullName evidence="1">Uncharacterized protein</fullName>
    </submittedName>
</protein>
<sequence>MASSNPVDLEITIISAKHLKNVNWRNGDLKPYVVFYIDSDYRLATHSDDWGSTRPVWNERFTLPLTRPVRESILSLEIFHSKVSEAPKPLVGSLKFPLAHLVDSDESAESFVRNLELLRPSGRSQGKIRVKLAIKERSLPPPSQEYQNTPPPPFPSPARDYSYYSGYYSPQPPPPPPPRPMFGRASSFSFPSGSVPSAPVDYSTSNDQRQPPLPPRSMYGVPIGSGPSAPVDYAPYDQKLPKQFGGLSLEEEVNKKEKEKRAESEMAPREGYSYSDYRHDY</sequence>
<organism evidence="1 2">
    <name type="scientific">Pistacia integerrima</name>
    <dbReference type="NCBI Taxonomy" id="434235"/>
    <lineage>
        <taxon>Eukaryota</taxon>
        <taxon>Viridiplantae</taxon>
        <taxon>Streptophyta</taxon>
        <taxon>Embryophyta</taxon>
        <taxon>Tracheophyta</taxon>
        <taxon>Spermatophyta</taxon>
        <taxon>Magnoliopsida</taxon>
        <taxon>eudicotyledons</taxon>
        <taxon>Gunneridae</taxon>
        <taxon>Pentapetalae</taxon>
        <taxon>rosids</taxon>
        <taxon>malvids</taxon>
        <taxon>Sapindales</taxon>
        <taxon>Anacardiaceae</taxon>
        <taxon>Pistacia</taxon>
    </lineage>
</organism>
<accession>A0ACC0XP65</accession>
<evidence type="ECO:0000313" key="2">
    <source>
        <dbReference type="Proteomes" id="UP001163603"/>
    </source>
</evidence>
<proteinExistence type="predicted"/>
<gene>
    <name evidence="1" type="ORF">Pint_32582</name>
</gene>